<gene>
    <name evidence="2" type="ORF">SAMN06296427_11185</name>
</gene>
<dbReference type="EMBL" id="FWXS01000011">
    <property type="protein sequence ID" value="SMC88739.1"/>
    <property type="molecule type" value="Genomic_DNA"/>
</dbReference>
<sequence>MKKNPSLIGLLATIAIIAAAYFTYKLFLEKKDSYLIANPTEESLKLKIDNQDYSIAPNQTTEIKLTPGKHKINFDYQGKTIDTVFEVKYYNGVINPTGADYYIFTRPYGPARNKDSLFTTQTTTIDEKIFYGNIKHSNELYIQGFYYNLNHDYPKFFYNKGLKTDISKIFSKDDFKQFYFENYE</sequence>
<name>A0A1W2CU10_9FLAO</name>
<dbReference type="AlphaFoldDB" id="A0A1W2CU10"/>
<dbReference type="RefSeq" id="WP_084018854.1">
    <property type="nucleotide sequence ID" value="NZ_FWXS01000011.1"/>
</dbReference>
<proteinExistence type="predicted"/>
<keyword evidence="1" id="KW-0472">Membrane</keyword>
<reference evidence="2 3" key="1">
    <citation type="submission" date="2017-04" db="EMBL/GenBank/DDBJ databases">
        <authorList>
            <person name="Afonso C.L."/>
            <person name="Miller P.J."/>
            <person name="Scott M.A."/>
            <person name="Spackman E."/>
            <person name="Goraichik I."/>
            <person name="Dimitrov K.M."/>
            <person name="Suarez D.L."/>
            <person name="Swayne D.E."/>
        </authorList>
    </citation>
    <scope>NUCLEOTIDE SEQUENCE [LARGE SCALE GENOMIC DNA]</scope>
    <source>
        <strain evidence="2 3">CGMCC 1.12708</strain>
    </source>
</reference>
<accession>A0A1W2CU10</accession>
<feature type="transmembrane region" description="Helical" evidence="1">
    <location>
        <begin position="6"/>
        <end position="24"/>
    </location>
</feature>
<organism evidence="2 3">
    <name type="scientific">Moheibacter sediminis</name>
    <dbReference type="NCBI Taxonomy" id="1434700"/>
    <lineage>
        <taxon>Bacteria</taxon>
        <taxon>Pseudomonadati</taxon>
        <taxon>Bacteroidota</taxon>
        <taxon>Flavobacteriia</taxon>
        <taxon>Flavobacteriales</taxon>
        <taxon>Weeksellaceae</taxon>
        <taxon>Moheibacter</taxon>
    </lineage>
</organism>
<keyword evidence="1" id="KW-1133">Transmembrane helix</keyword>
<dbReference type="OrthoDB" id="1272486at2"/>
<evidence type="ECO:0000313" key="2">
    <source>
        <dbReference type="EMBL" id="SMC88739.1"/>
    </source>
</evidence>
<dbReference type="STRING" id="1434700.SAMN06296427_11185"/>
<evidence type="ECO:0000313" key="3">
    <source>
        <dbReference type="Proteomes" id="UP000192393"/>
    </source>
</evidence>
<evidence type="ECO:0000256" key="1">
    <source>
        <dbReference type="SAM" id="Phobius"/>
    </source>
</evidence>
<keyword evidence="1" id="KW-0812">Transmembrane</keyword>
<keyword evidence="3" id="KW-1185">Reference proteome</keyword>
<protein>
    <submittedName>
        <fullName evidence="2">Uncharacterized protein</fullName>
    </submittedName>
</protein>
<dbReference type="Proteomes" id="UP000192393">
    <property type="component" value="Unassembled WGS sequence"/>
</dbReference>